<dbReference type="InterPro" id="IPR055399">
    <property type="entry name" value="CC_BshC"/>
</dbReference>
<proteinExistence type="inferred from homology"/>
<dbReference type="InterPro" id="IPR011199">
    <property type="entry name" value="Bacillithiol_biosynth_BshC"/>
</dbReference>
<protein>
    <recommendedName>
        <fullName evidence="2">Putative cysteine ligase BshC</fullName>
        <ecNumber evidence="2">6.-.-.-</ecNumber>
    </recommendedName>
</protein>
<dbReference type="Pfam" id="PF10079">
    <property type="entry name" value="Rossmann-like_BshC"/>
    <property type="match status" value="1"/>
</dbReference>
<dbReference type="OrthoDB" id="9765151at2"/>
<dbReference type="EC" id="6.-.-.-" evidence="2"/>
<evidence type="ECO:0000259" key="4">
    <source>
        <dbReference type="Pfam" id="PF24850"/>
    </source>
</evidence>
<evidence type="ECO:0000256" key="2">
    <source>
        <dbReference type="HAMAP-Rule" id="MF_01867"/>
    </source>
</evidence>
<dbReference type="InterPro" id="IPR055398">
    <property type="entry name" value="Rossmann-like_BshC"/>
</dbReference>
<dbReference type="PIRSF" id="PIRSF012535">
    <property type="entry name" value="UCP012535"/>
    <property type="match status" value="1"/>
</dbReference>
<feature type="domain" description="Bacillithiol biosynthesis BshC C-terminal coiled-coil" evidence="4">
    <location>
        <begin position="388"/>
        <end position="546"/>
    </location>
</feature>
<gene>
    <name evidence="2" type="primary">bshC</name>
    <name evidence="5" type="ORF">JGI23_00644</name>
</gene>
<dbReference type="HAMAP" id="MF_01867">
    <property type="entry name" value="BshC"/>
    <property type="match status" value="1"/>
</dbReference>
<keyword evidence="1 2" id="KW-0436">Ligase</keyword>
<evidence type="ECO:0000259" key="3">
    <source>
        <dbReference type="Pfam" id="PF10079"/>
    </source>
</evidence>
<dbReference type="Pfam" id="PF24850">
    <property type="entry name" value="CC_BshC"/>
    <property type="match status" value="1"/>
</dbReference>
<dbReference type="Proteomes" id="UP000199197">
    <property type="component" value="Unassembled WGS sequence"/>
</dbReference>
<reference evidence="6" key="1">
    <citation type="submission" date="2015-11" db="EMBL/GenBank/DDBJ databases">
        <authorList>
            <person name="Varghese N."/>
        </authorList>
    </citation>
    <scope>NUCLEOTIDE SEQUENCE [LARGE SCALE GENOMIC DNA]</scope>
    <source>
        <strain evidence="6">JGI-23</strain>
    </source>
</reference>
<sequence>MNSLSFRYLFPKYGGVTKLFIDYIYNFKNVSKFYAHDFGNFENLGELIENVLKSYKNRAKVVEILKKQNSLYGNFSAEKNLELLSKDNTLAVVTGQQVGLFSGPLYTIFKIITTIKLSAFLSEKFTDYNFVPVFYLESEDHDFFEANNAKIFNSKNELIKIEFNPDETKKENYGPVGEIKFNQRINDTLKNLEVELQDTEFKNDLLGLLRSSYYEGANFAEAFAKFVGELFKDWGLIFLNPNDADLKKLLVPIFEKEIDEHPKLSSLIIDVSAELEEDYHAQIKPRPINLFMFYKGGRYPIEPADEEGIFRLKGVRFKFSRGELKNILDSNPQLLSPNVVLRPICQDVLLPTISYVAGPSEIAYFAQLKPAYFYFNVPMPVIFPRISATLIEPKIKKIIEKYDVDIREIFSDISSVVKKILISSSDVDIDAFFNVVKSRFDALLDEVKDFVSKVDPNLSGAVDNSRAKILYHINSIYEKTLSAHQKKNEIIAGQIEKLKINLFPEEELQERILNITYFLNKYGFDLIEKLFNEFDAFDFNHQIVYL</sequence>
<feature type="domain" description="Bacillithiol biosynthesis BshC N-terminal Rossmann-like" evidence="3">
    <location>
        <begin position="17"/>
        <end position="385"/>
    </location>
</feature>
<dbReference type="EMBL" id="CZVW01000005">
    <property type="protein sequence ID" value="CUS99294.1"/>
    <property type="molecule type" value="Genomic_DNA"/>
</dbReference>
<dbReference type="RefSeq" id="WP_092348424.1">
    <property type="nucleotide sequence ID" value="NZ_CZVW01000005.1"/>
</dbReference>
<organism evidence="5 6">
    <name type="scientific">Candidatus Chryseopegocella kryptomonas</name>
    <dbReference type="NCBI Taxonomy" id="1633643"/>
    <lineage>
        <taxon>Bacteria</taxon>
        <taxon>Pseudomonadati</taxon>
        <taxon>Candidatus Kryptoniota</taxon>
        <taxon>Candidatus Chryseopegocella</taxon>
    </lineage>
</organism>
<keyword evidence="6" id="KW-1185">Reference proteome</keyword>
<evidence type="ECO:0000313" key="5">
    <source>
        <dbReference type="EMBL" id="CUS99294.1"/>
    </source>
</evidence>
<evidence type="ECO:0000313" key="6">
    <source>
        <dbReference type="Proteomes" id="UP000199197"/>
    </source>
</evidence>
<evidence type="ECO:0000256" key="1">
    <source>
        <dbReference type="ARBA" id="ARBA00022598"/>
    </source>
</evidence>
<dbReference type="AlphaFoldDB" id="A0A0P1MTM9"/>
<dbReference type="GO" id="GO:0016874">
    <property type="term" value="F:ligase activity"/>
    <property type="evidence" value="ECO:0007669"/>
    <property type="project" value="UniProtKB-UniRule"/>
</dbReference>
<name>A0A0P1MTM9_9BACT</name>
<accession>A0A0P1MTM9</accession>
<comment type="similarity">
    <text evidence="2">Belongs to the BshC family.</text>
</comment>
<dbReference type="NCBIfam" id="TIGR03998">
    <property type="entry name" value="thiol_BshC"/>
    <property type="match status" value="1"/>
</dbReference>